<dbReference type="OrthoDB" id="5954824at2759"/>
<keyword evidence="2 3" id="KW-0539">Nucleus</keyword>
<evidence type="ECO:0000256" key="3">
    <source>
        <dbReference type="PROSITE-ProRule" id="PRU00089"/>
    </source>
</evidence>
<evidence type="ECO:0000259" key="5">
    <source>
        <dbReference type="PROSITE" id="PS50039"/>
    </source>
</evidence>
<evidence type="ECO:0000313" key="7">
    <source>
        <dbReference type="Proteomes" id="UP000035682"/>
    </source>
</evidence>
<evidence type="ECO:0000256" key="1">
    <source>
        <dbReference type="ARBA" id="ARBA00023125"/>
    </source>
</evidence>
<evidence type="ECO:0000256" key="2">
    <source>
        <dbReference type="ARBA" id="ARBA00023242"/>
    </source>
</evidence>
<keyword evidence="7" id="KW-1185">Reference proteome</keyword>
<feature type="DNA-binding region" description="Fork-head" evidence="3">
    <location>
        <begin position="95"/>
        <end position="190"/>
    </location>
</feature>
<protein>
    <submittedName>
        <fullName evidence="6">Transcription factor, fork head domain and Winged helix-turn-helix DNA-binding domain-containing protein</fullName>
    </submittedName>
</protein>
<dbReference type="InterPro" id="IPR030456">
    <property type="entry name" value="TF_fork_head_CS_2"/>
</dbReference>
<evidence type="ECO:0000313" key="9">
    <source>
        <dbReference type="WormBase" id="SRAE_1000233900"/>
    </source>
</evidence>
<dbReference type="GeneID" id="36376448"/>
<dbReference type="CTD" id="36376448"/>
<dbReference type="EMBL" id="LN609528">
    <property type="protein sequence ID" value="CEF64083.1"/>
    <property type="molecule type" value="Genomic_DNA"/>
</dbReference>
<feature type="domain" description="Fork-head" evidence="5">
    <location>
        <begin position="95"/>
        <end position="190"/>
    </location>
</feature>
<evidence type="ECO:0000256" key="4">
    <source>
        <dbReference type="SAM" id="MobiDB-lite"/>
    </source>
</evidence>
<accession>A0A090L7G8</accession>
<name>A0A090L7G8_STRRB</name>
<dbReference type="Proteomes" id="UP000035682">
    <property type="component" value="Unplaced"/>
</dbReference>
<gene>
    <name evidence="6 8 9" type="ORF">SRAE_1000233900</name>
</gene>
<dbReference type="STRING" id="34506.A0A090L7G8"/>
<dbReference type="GO" id="GO:0009653">
    <property type="term" value="P:anatomical structure morphogenesis"/>
    <property type="evidence" value="ECO:0007669"/>
    <property type="project" value="TreeGrafter"/>
</dbReference>
<feature type="region of interest" description="Disordered" evidence="4">
    <location>
        <begin position="423"/>
        <end position="451"/>
    </location>
</feature>
<dbReference type="WormBase" id="SRAE_1000233900">
    <property type="protein sequence ID" value="SRP01853"/>
    <property type="gene ID" value="WBGene00258953"/>
</dbReference>
<organism evidence="6">
    <name type="scientific">Strongyloides ratti</name>
    <name type="common">Parasitic roundworm</name>
    <dbReference type="NCBI Taxonomy" id="34506"/>
    <lineage>
        <taxon>Eukaryota</taxon>
        <taxon>Metazoa</taxon>
        <taxon>Ecdysozoa</taxon>
        <taxon>Nematoda</taxon>
        <taxon>Chromadorea</taxon>
        <taxon>Rhabditida</taxon>
        <taxon>Tylenchina</taxon>
        <taxon>Panagrolaimomorpha</taxon>
        <taxon>Strongyloidoidea</taxon>
        <taxon>Strongyloididae</taxon>
        <taxon>Strongyloides</taxon>
    </lineage>
</organism>
<dbReference type="OMA" id="MNRIRND"/>
<dbReference type="PRINTS" id="PR00053">
    <property type="entry name" value="FORKHEAD"/>
</dbReference>
<dbReference type="PANTHER" id="PTHR11829:SF411">
    <property type="entry name" value="FORKHEAD BOX PROTEIN L2"/>
    <property type="match status" value="1"/>
</dbReference>
<sequence>MMDVETQSTSSPASPIPTVPQSSILDSIKCDEPISPETEMATALDASESLSTSSSASTLSHSSTASSSSPNLALLTSAITTAAKNEFEENEKEERPSLSYKDLIIEAIETHPEKRLKLSEIYHVIRQLHPYYRKRADQWGWQNSIRHNLSLHDCFVKLPLKQTSSSGVVGHFWTVVRDVGDKNSSRRRARNNVNGVPNRSNGTPRNGRMNRIRNDLHNSGIATASSGTPLLDPKMYMGEAASLPASPASFINQKIDFMHKENTNMLQKTLPFRLNLLDAAKLHQQSVSAPITPSVNSGSLATMNNISALALAASLSNNTNTNPLLELISQNNEQKNNNQNTLASYLTQQGLINSLTQPTSSNLLTDTLTSLLLNSFGNNQSNQQTSSVQNSLLNLPSLMNSTNNNQNNTNTALTQSLLSLLQLGNSNAPNSNTNSSSNSSQASPPTPSNALSNLSFLDQLSQQIRNNSKDSTFSQVTS</sequence>
<comment type="subcellular location">
    <subcellularLocation>
        <location evidence="3">Nucleus</location>
    </subcellularLocation>
</comment>
<dbReference type="SUPFAM" id="SSF46785">
    <property type="entry name" value="Winged helix' DNA-binding domain"/>
    <property type="match status" value="1"/>
</dbReference>
<feature type="compositionally biased region" description="Low complexity" evidence="4">
    <location>
        <begin position="423"/>
        <end position="443"/>
    </location>
</feature>
<feature type="region of interest" description="Disordered" evidence="4">
    <location>
        <begin position="183"/>
        <end position="208"/>
    </location>
</feature>
<dbReference type="GO" id="GO:0000978">
    <property type="term" value="F:RNA polymerase II cis-regulatory region sequence-specific DNA binding"/>
    <property type="evidence" value="ECO:0007669"/>
    <property type="project" value="TreeGrafter"/>
</dbReference>
<dbReference type="AlphaFoldDB" id="A0A090L7G8"/>
<dbReference type="PROSITE" id="PS50039">
    <property type="entry name" value="FORK_HEAD_3"/>
    <property type="match status" value="1"/>
</dbReference>
<dbReference type="InterPro" id="IPR050211">
    <property type="entry name" value="FOX_domain-containing"/>
</dbReference>
<reference evidence="6 7" key="1">
    <citation type="submission" date="2014-09" db="EMBL/GenBank/DDBJ databases">
        <authorList>
            <person name="Martin A.A."/>
        </authorList>
    </citation>
    <scope>NUCLEOTIDE SEQUENCE</scope>
    <source>
        <strain evidence="7">ED321</strain>
        <strain evidence="6">ED321 Heterogonic</strain>
    </source>
</reference>
<feature type="compositionally biased region" description="Low complexity" evidence="4">
    <location>
        <begin position="41"/>
        <end position="69"/>
    </location>
</feature>
<dbReference type="InterPro" id="IPR036388">
    <property type="entry name" value="WH-like_DNA-bd_sf"/>
</dbReference>
<dbReference type="Pfam" id="PF00250">
    <property type="entry name" value="Forkhead"/>
    <property type="match status" value="1"/>
</dbReference>
<dbReference type="GO" id="GO:0000981">
    <property type="term" value="F:DNA-binding transcription factor activity, RNA polymerase II-specific"/>
    <property type="evidence" value="ECO:0007669"/>
    <property type="project" value="TreeGrafter"/>
</dbReference>
<dbReference type="SMART" id="SM00339">
    <property type="entry name" value="FH"/>
    <property type="match status" value="1"/>
</dbReference>
<dbReference type="PANTHER" id="PTHR11829">
    <property type="entry name" value="FORKHEAD BOX PROTEIN"/>
    <property type="match status" value="1"/>
</dbReference>
<feature type="region of interest" description="Disordered" evidence="4">
    <location>
        <begin position="1"/>
        <end position="69"/>
    </location>
</feature>
<reference evidence="8" key="2">
    <citation type="submission" date="2020-12" db="UniProtKB">
        <authorList>
            <consortium name="WormBaseParasite"/>
        </authorList>
    </citation>
    <scope>IDENTIFICATION</scope>
</reference>
<evidence type="ECO:0000313" key="8">
    <source>
        <dbReference type="WBParaSite" id="SRAE_1000233900.1"/>
    </source>
</evidence>
<proteinExistence type="predicted"/>
<dbReference type="eggNOG" id="KOG2294">
    <property type="taxonomic scope" value="Eukaryota"/>
</dbReference>
<dbReference type="WBParaSite" id="SRAE_1000233900.1">
    <property type="protein sequence ID" value="SRAE_1000233900.1"/>
    <property type="gene ID" value="WBGene00258953"/>
</dbReference>
<dbReference type="PROSITE" id="PS00658">
    <property type="entry name" value="FORK_HEAD_2"/>
    <property type="match status" value="1"/>
</dbReference>
<keyword evidence="1 3" id="KW-0238">DNA-binding</keyword>
<dbReference type="CDD" id="cd00059">
    <property type="entry name" value="FH_FOX"/>
    <property type="match status" value="1"/>
</dbReference>
<evidence type="ECO:0000313" key="6">
    <source>
        <dbReference type="EMBL" id="CEF64083.1"/>
    </source>
</evidence>
<dbReference type="Gene3D" id="1.10.10.10">
    <property type="entry name" value="Winged helix-like DNA-binding domain superfamily/Winged helix DNA-binding domain"/>
    <property type="match status" value="1"/>
</dbReference>
<dbReference type="InterPro" id="IPR001766">
    <property type="entry name" value="Fork_head_dom"/>
</dbReference>
<dbReference type="RefSeq" id="XP_024503284.1">
    <property type="nucleotide sequence ID" value="XM_024649403.1"/>
</dbReference>
<feature type="compositionally biased region" description="Polar residues" evidence="4">
    <location>
        <begin position="1"/>
        <end position="25"/>
    </location>
</feature>
<dbReference type="GO" id="GO:0030154">
    <property type="term" value="P:cell differentiation"/>
    <property type="evidence" value="ECO:0007669"/>
    <property type="project" value="TreeGrafter"/>
</dbReference>
<dbReference type="InterPro" id="IPR036390">
    <property type="entry name" value="WH_DNA-bd_sf"/>
</dbReference>
<dbReference type="GO" id="GO:0005634">
    <property type="term" value="C:nucleus"/>
    <property type="evidence" value="ECO:0007669"/>
    <property type="project" value="UniProtKB-SubCell"/>
</dbReference>